<feature type="non-terminal residue" evidence="2">
    <location>
        <position position="92"/>
    </location>
</feature>
<dbReference type="GO" id="GO:0017168">
    <property type="term" value="F:5-oxoprolinase (ATP-hydrolyzing) activity"/>
    <property type="evidence" value="ECO:0007669"/>
    <property type="project" value="TreeGrafter"/>
</dbReference>
<dbReference type="InterPro" id="IPR045079">
    <property type="entry name" value="Oxoprolinase-like"/>
</dbReference>
<organism evidence="2">
    <name type="scientific">marine metagenome</name>
    <dbReference type="NCBI Taxonomy" id="408172"/>
    <lineage>
        <taxon>unclassified sequences</taxon>
        <taxon>metagenomes</taxon>
        <taxon>ecological metagenomes</taxon>
    </lineage>
</organism>
<dbReference type="Gene3D" id="3.30.420.40">
    <property type="match status" value="1"/>
</dbReference>
<evidence type="ECO:0000313" key="2">
    <source>
        <dbReference type="EMBL" id="SVC51566.1"/>
    </source>
</evidence>
<dbReference type="Pfam" id="PF05378">
    <property type="entry name" value="Hydant_A_N"/>
    <property type="match status" value="1"/>
</dbReference>
<dbReference type="InterPro" id="IPR008040">
    <property type="entry name" value="Hydant_A_N"/>
</dbReference>
<dbReference type="EMBL" id="UINC01095461">
    <property type="protein sequence ID" value="SVC51566.1"/>
    <property type="molecule type" value="Genomic_DNA"/>
</dbReference>
<dbReference type="InterPro" id="IPR043129">
    <property type="entry name" value="ATPase_NBD"/>
</dbReference>
<reference evidence="2" key="1">
    <citation type="submission" date="2018-05" db="EMBL/GenBank/DDBJ databases">
        <authorList>
            <person name="Lanie J.A."/>
            <person name="Ng W.-L."/>
            <person name="Kazmierczak K.M."/>
            <person name="Andrzejewski T.M."/>
            <person name="Davidsen T.M."/>
            <person name="Wayne K.J."/>
            <person name="Tettelin H."/>
            <person name="Glass J.I."/>
            <person name="Rusch D."/>
            <person name="Podicherti R."/>
            <person name="Tsui H.-C.T."/>
            <person name="Winkler M.E."/>
        </authorList>
    </citation>
    <scope>NUCLEOTIDE SEQUENCE</scope>
</reference>
<proteinExistence type="predicted"/>
<dbReference type="PANTHER" id="PTHR11365">
    <property type="entry name" value="5-OXOPROLINASE RELATED"/>
    <property type="match status" value="1"/>
</dbReference>
<dbReference type="GO" id="GO:0006749">
    <property type="term" value="P:glutathione metabolic process"/>
    <property type="evidence" value="ECO:0007669"/>
    <property type="project" value="TreeGrafter"/>
</dbReference>
<feature type="domain" description="Hydantoinase/oxoprolinase N-terminal" evidence="1">
    <location>
        <begin position="5"/>
        <end position="92"/>
    </location>
</feature>
<gene>
    <name evidence="2" type="ORF">METZ01_LOCUS304420</name>
</gene>
<name>A0A382MS69_9ZZZZ</name>
<evidence type="ECO:0000259" key="1">
    <source>
        <dbReference type="Pfam" id="PF05378"/>
    </source>
</evidence>
<sequence length="92" mass="9623">MTNFRVGADIGGTFTDLVLLDQDGTLHTKKVPSTVDAYEEAIVDGLASVFEATDVTADSVSEVLHGTTVASNAILEHKGAKAGLITTKGFRD</sequence>
<dbReference type="GO" id="GO:0005829">
    <property type="term" value="C:cytosol"/>
    <property type="evidence" value="ECO:0007669"/>
    <property type="project" value="TreeGrafter"/>
</dbReference>
<dbReference type="SUPFAM" id="SSF53067">
    <property type="entry name" value="Actin-like ATPase domain"/>
    <property type="match status" value="1"/>
</dbReference>
<accession>A0A382MS69</accession>
<dbReference type="AlphaFoldDB" id="A0A382MS69"/>
<protein>
    <recommendedName>
        <fullName evidence="1">Hydantoinase/oxoprolinase N-terminal domain-containing protein</fullName>
    </recommendedName>
</protein>
<dbReference type="PANTHER" id="PTHR11365:SF23">
    <property type="entry name" value="HYPOTHETICAL 5-OXOPROLINASE (EUROFUNG)-RELATED"/>
    <property type="match status" value="1"/>
</dbReference>